<dbReference type="RefSeq" id="WP_009319803.1">
    <property type="nucleotide sequence ID" value="NZ_CATZLF010000060.1"/>
</dbReference>
<accession>A0A174FAG5</accession>
<protein>
    <submittedName>
        <fullName evidence="1">Sporulation protein YqfC</fullName>
    </submittedName>
</protein>
<gene>
    <name evidence="1" type="ORF">ERS852456_02621</name>
</gene>
<dbReference type="InterPro" id="IPR022476">
    <property type="entry name" value="Spore_YabP/YqfC"/>
</dbReference>
<evidence type="ECO:0000313" key="2">
    <source>
        <dbReference type="Proteomes" id="UP000095787"/>
    </source>
</evidence>
<dbReference type="Proteomes" id="UP000095787">
    <property type="component" value="Unassembled WGS sequence"/>
</dbReference>
<organism evidence="1 2">
    <name type="scientific">[Ruminococcus] torques</name>
    <dbReference type="NCBI Taxonomy" id="33039"/>
    <lineage>
        <taxon>Bacteria</taxon>
        <taxon>Bacillati</taxon>
        <taxon>Bacillota</taxon>
        <taxon>Clostridia</taxon>
        <taxon>Lachnospirales</taxon>
        <taxon>Lachnospiraceae</taxon>
        <taxon>Mediterraneibacter</taxon>
    </lineage>
</organism>
<evidence type="ECO:0000313" key="1">
    <source>
        <dbReference type="EMBL" id="CUO45796.1"/>
    </source>
</evidence>
<proteinExistence type="predicted"/>
<dbReference type="Pfam" id="PF07873">
    <property type="entry name" value="YabP"/>
    <property type="match status" value="1"/>
</dbReference>
<sequence>MEKEQIKKKLASAASMPKDVVMGASVVTVLGMSEVCIENYSGITEYTDTLVRIRTKHGQIQLKGSCLEIEFYTNDEMKITGSINLIEFQEGRNLR</sequence>
<name>A0A174FAG5_9FIRM</name>
<reference evidence="1 2" key="1">
    <citation type="submission" date="2015-09" db="EMBL/GenBank/DDBJ databases">
        <authorList>
            <consortium name="Pathogen Informatics"/>
        </authorList>
    </citation>
    <scope>NUCLEOTIDE SEQUENCE [LARGE SCALE GENOMIC DNA]</scope>
    <source>
        <strain evidence="1 2">2789STDY5834841</strain>
    </source>
</reference>
<dbReference type="EMBL" id="CYZO01000053">
    <property type="protein sequence ID" value="CUO45796.1"/>
    <property type="molecule type" value="Genomic_DNA"/>
</dbReference>
<dbReference type="AlphaFoldDB" id="A0A174FAG5"/>